<organism evidence="2 3">
    <name type="scientific">Halovulum marinum</name>
    <dbReference type="NCBI Taxonomy" id="2662447"/>
    <lineage>
        <taxon>Bacteria</taxon>
        <taxon>Pseudomonadati</taxon>
        <taxon>Pseudomonadota</taxon>
        <taxon>Alphaproteobacteria</taxon>
        <taxon>Rhodobacterales</taxon>
        <taxon>Paracoccaceae</taxon>
        <taxon>Halovulum</taxon>
    </lineage>
</organism>
<dbReference type="Proteomes" id="UP000474957">
    <property type="component" value="Unassembled WGS sequence"/>
</dbReference>
<sequence length="188" mass="20502">MRQVAFAMALLAVPAAAQDFSDGSEAREWGLYGESKARFAATVVDPLCELAGDCPDNCGDGRRQLALLRTEDDVMVLPLKNAQPVFSGAANELAPFCGQAVEVDGLLITDEDLGARNVYLLQKIRAAGSDEWVAANKWTKDWAEANPDAAGEGPWFRRDPRVLAEIEKEGWLGLGAEADADFLEEWFR</sequence>
<dbReference type="AlphaFoldDB" id="A0A6L5Z379"/>
<dbReference type="EMBL" id="WIND01000015">
    <property type="protein sequence ID" value="MSU91051.1"/>
    <property type="molecule type" value="Genomic_DNA"/>
</dbReference>
<evidence type="ECO:0000313" key="3">
    <source>
        <dbReference type="Proteomes" id="UP000474957"/>
    </source>
</evidence>
<reference evidence="2 3" key="1">
    <citation type="submission" date="2019-10" db="EMBL/GenBank/DDBJ databases">
        <title>Cognatihalovulum marinum gen. nov. sp. nov., a new member of the family Rhodobacteraceae isolated from deep seawater of the Northwest Indian Ocean.</title>
        <authorList>
            <person name="Ruan C."/>
            <person name="Wang J."/>
            <person name="Zheng X."/>
            <person name="Song L."/>
            <person name="Zhu Y."/>
            <person name="Huang Y."/>
            <person name="Lu Z."/>
            <person name="Du W."/>
            <person name="Huang L."/>
            <person name="Dai X."/>
        </authorList>
    </citation>
    <scope>NUCLEOTIDE SEQUENCE [LARGE SCALE GENOMIC DNA]</scope>
    <source>
        <strain evidence="2 3">2CG4</strain>
    </source>
</reference>
<protein>
    <submittedName>
        <fullName evidence="2">Uncharacterized protein</fullName>
    </submittedName>
</protein>
<keyword evidence="3" id="KW-1185">Reference proteome</keyword>
<keyword evidence="1" id="KW-0732">Signal</keyword>
<name>A0A6L5Z379_9RHOB</name>
<feature type="signal peptide" evidence="1">
    <location>
        <begin position="1"/>
        <end position="17"/>
    </location>
</feature>
<feature type="chain" id="PRO_5026725294" evidence="1">
    <location>
        <begin position="18"/>
        <end position="188"/>
    </location>
</feature>
<proteinExistence type="predicted"/>
<accession>A0A6L5Z379</accession>
<comment type="caution">
    <text evidence="2">The sequence shown here is derived from an EMBL/GenBank/DDBJ whole genome shotgun (WGS) entry which is preliminary data.</text>
</comment>
<evidence type="ECO:0000256" key="1">
    <source>
        <dbReference type="SAM" id="SignalP"/>
    </source>
</evidence>
<gene>
    <name evidence="2" type="ORF">GE300_15790</name>
</gene>
<evidence type="ECO:0000313" key="2">
    <source>
        <dbReference type="EMBL" id="MSU91051.1"/>
    </source>
</evidence>
<dbReference type="RefSeq" id="WP_154447814.1">
    <property type="nucleotide sequence ID" value="NZ_WIND01000015.1"/>
</dbReference>